<proteinExistence type="predicted"/>
<evidence type="ECO:0000259" key="4">
    <source>
        <dbReference type="PROSITE" id="PS51186"/>
    </source>
</evidence>
<dbReference type="PANTHER" id="PTHR43877:SF1">
    <property type="entry name" value="ACETYLTRANSFERASE"/>
    <property type="match status" value="1"/>
</dbReference>
<dbReference type="SMART" id="SM00248">
    <property type="entry name" value="ANK"/>
    <property type="match status" value="2"/>
</dbReference>
<name>A0A8J3N1A9_9CHLR</name>
<keyword evidence="1" id="KW-0808">Transferase</keyword>
<gene>
    <name evidence="5" type="ORF">KSF_050520</name>
</gene>
<keyword evidence="3" id="KW-0040">ANK repeat</keyword>
<evidence type="ECO:0000313" key="6">
    <source>
        <dbReference type="Proteomes" id="UP000597444"/>
    </source>
</evidence>
<dbReference type="SUPFAM" id="SSF55729">
    <property type="entry name" value="Acyl-CoA N-acyltransferases (Nat)"/>
    <property type="match status" value="1"/>
</dbReference>
<dbReference type="InterPro" id="IPR016181">
    <property type="entry name" value="Acyl_CoA_acyltransferase"/>
</dbReference>
<keyword evidence="2" id="KW-0012">Acyltransferase</keyword>
<evidence type="ECO:0000256" key="3">
    <source>
        <dbReference type="PROSITE-ProRule" id="PRU00023"/>
    </source>
</evidence>
<dbReference type="PANTHER" id="PTHR43877">
    <property type="entry name" value="AMINOALKYLPHOSPHONATE N-ACETYLTRANSFERASE-RELATED-RELATED"/>
    <property type="match status" value="1"/>
</dbReference>
<evidence type="ECO:0000313" key="5">
    <source>
        <dbReference type="EMBL" id="GHO95004.1"/>
    </source>
</evidence>
<dbReference type="EMBL" id="BNJK01000001">
    <property type="protein sequence ID" value="GHO95004.1"/>
    <property type="molecule type" value="Genomic_DNA"/>
</dbReference>
<dbReference type="Gene3D" id="1.25.40.20">
    <property type="entry name" value="Ankyrin repeat-containing domain"/>
    <property type="match status" value="1"/>
</dbReference>
<dbReference type="SUPFAM" id="SSF48403">
    <property type="entry name" value="Ankyrin repeat"/>
    <property type="match status" value="1"/>
</dbReference>
<evidence type="ECO:0000256" key="1">
    <source>
        <dbReference type="ARBA" id="ARBA00022679"/>
    </source>
</evidence>
<comment type="caution">
    <text evidence="5">The sequence shown here is derived from an EMBL/GenBank/DDBJ whole genome shotgun (WGS) entry which is preliminary data.</text>
</comment>
<dbReference type="PROSITE" id="PS51186">
    <property type="entry name" value="GNAT"/>
    <property type="match status" value="1"/>
</dbReference>
<dbReference type="PROSITE" id="PS50088">
    <property type="entry name" value="ANK_REPEAT"/>
    <property type="match status" value="1"/>
</dbReference>
<dbReference type="Gene3D" id="3.40.630.30">
    <property type="match status" value="1"/>
</dbReference>
<dbReference type="GO" id="GO:0016747">
    <property type="term" value="F:acyltransferase activity, transferring groups other than amino-acyl groups"/>
    <property type="evidence" value="ECO:0007669"/>
    <property type="project" value="InterPro"/>
</dbReference>
<dbReference type="InterPro" id="IPR002110">
    <property type="entry name" value="Ankyrin_rpt"/>
</dbReference>
<feature type="repeat" description="ANK" evidence="3">
    <location>
        <begin position="368"/>
        <end position="400"/>
    </location>
</feature>
<keyword evidence="6" id="KW-1185">Reference proteome</keyword>
<organism evidence="5 6">
    <name type="scientific">Reticulibacter mediterranei</name>
    <dbReference type="NCBI Taxonomy" id="2778369"/>
    <lineage>
        <taxon>Bacteria</taxon>
        <taxon>Bacillati</taxon>
        <taxon>Chloroflexota</taxon>
        <taxon>Ktedonobacteria</taxon>
        <taxon>Ktedonobacterales</taxon>
        <taxon>Reticulibacteraceae</taxon>
        <taxon>Reticulibacter</taxon>
    </lineage>
</organism>
<protein>
    <recommendedName>
        <fullName evidence="4">N-acetyltransferase domain-containing protein</fullName>
    </recommendedName>
</protein>
<sequence length="431" mass="48651">MKRENMEQELFLGVNATIEQRWQALSLNIQACYERLAGDREVVREAGIMWTCGHVAISAVDVSQINEQIGRLVNWYRRQLPLQGAICWYLTATPPGDLAARMFARGFEPNWQPHWMWCELSYLKEHHTYPSNVSIRVVEDDPVWQVDNLPYYNKKDVAILAALAHVQPRRVWHLAAFRGQQVVGRCFLNVTTGERGIGGLFSMGVIPAARKQGIGTALAQAACELARQVGCHHVVLNATEMGEPVYRRVGFQSMGYGHTWYLRDRTLAASALTEEQVALLEAVGRGDIALLDEASKRVEERVLHEAAPNGLTPLDIAVRCQQSASAEWLVKHGVCLDLLSAWDLGWKEQIPILLASHPELVNLQRGEWRATPLHTAIQRDDLELVKLLLVVPHDLSIKDGEFGSTALGWANYFERPEMIALIEQCQTRWKR</sequence>
<reference evidence="5" key="1">
    <citation type="submission" date="2020-10" db="EMBL/GenBank/DDBJ databases">
        <title>Taxonomic study of unclassified bacteria belonging to the class Ktedonobacteria.</title>
        <authorList>
            <person name="Yabe S."/>
            <person name="Wang C.M."/>
            <person name="Zheng Y."/>
            <person name="Sakai Y."/>
            <person name="Cavaletti L."/>
            <person name="Monciardini P."/>
            <person name="Donadio S."/>
        </authorList>
    </citation>
    <scope>NUCLEOTIDE SEQUENCE</scope>
    <source>
        <strain evidence="5">ID150040</strain>
    </source>
</reference>
<dbReference type="Pfam" id="PF00023">
    <property type="entry name" value="Ank"/>
    <property type="match status" value="2"/>
</dbReference>
<dbReference type="RefSeq" id="WP_220205708.1">
    <property type="nucleotide sequence ID" value="NZ_BNJK01000001.1"/>
</dbReference>
<dbReference type="InterPro" id="IPR000182">
    <property type="entry name" value="GNAT_dom"/>
</dbReference>
<accession>A0A8J3N1A9</accession>
<dbReference type="Pfam" id="PF00583">
    <property type="entry name" value="Acetyltransf_1"/>
    <property type="match status" value="1"/>
</dbReference>
<dbReference type="CDD" id="cd04301">
    <property type="entry name" value="NAT_SF"/>
    <property type="match status" value="1"/>
</dbReference>
<feature type="domain" description="N-acetyltransferase" evidence="4">
    <location>
        <begin position="133"/>
        <end position="273"/>
    </location>
</feature>
<dbReference type="Proteomes" id="UP000597444">
    <property type="component" value="Unassembled WGS sequence"/>
</dbReference>
<dbReference type="InterPro" id="IPR050832">
    <property type="entry name" value="Bact_Acetyltransf"/>
</dbReference>
<evidence type="ECO:0000256" key="2">
    <source>
        <dbReference type="ARBA" id="ARBA00023315"/>
    </source>
</evidence>
<dbReference type="InterPro" id="IPR036770">
    <property type="entry name" value="Ankyrin_rpt-contain_sf"/>
</dbReference>
<dbReference type="AlphaFoldDB" id="A0A8J3N1A9"/>